<dbReference type="InterPro" id="IPR017757">
    <property type="entry name" value="Tscrpt_rep_BetI"/>
</dbReference>
<dbReference type="PANTHER" id="PTHR30055">
    <property type="entry name" value="HTH-TYPE TRANSCRIPTIONAL REGULATOR RUTR"/>
    <property type="match status" value="1"/>
</dbReference>
<dbReference type="EMBL" id="JYFE01000017">
    <property type="protein sequence ID" value="KIT17542.1"/>
    <property type="molecule type" value="Genomic_DNA"/>
</dbReference>
<dbReference type="UniPathway" id="UPA00529"/>
<dbReference type="SUPFAM" id="SSF48498">
    <property type="entry name" value="Tetracyclin repressor-like, C-terminal domain"/>
    <property type="match status" value="1"/>
</dbReference>
<dbReference type="InterPro" id="IPR039538">
    <property type="entry name" value="BetI_C"/>
</dbReference>
<dbReference type="InterPro" id="IPR050109">
    <property type="entry name" value="HTH-type_TetR-like_transc_reg"/>
</dbReference>
<dbReference type="GO" id="GO:0000976">
    <property type="term" value="F:transcription cis-regulatory region binding"/>
    <property type="evidence" value="ECO:0007669"/>
    <property type="project" value="TreeGrafter"/>
</dbReference>
<gene>
    <name evidence="10" type="primary">betI_1</name>
    <name evidence="7" type="synonym">betI</name>
    <name evidence="10" type="ORF">jaqu_07310</name>
</gene>
<dbReference type="Pfam" id="PF13977">
    <property type="entry name" value="TetR_C_6"/>
    <property type="match status" value="1"/>
</dbReference>
<dbReference type="GO" id="GO:0045892">
    <property type="term" value="P:negative regulation of DNA-templated transcription"/>
    <property type="evidence" value="ECO:0007669"/>
    <property type="project" value="UniProtKB-UniRule"/>
</dbReference>
<evidence type="ECO:0000256" key="2">
    <source>
        <dbReference type="ARBA" id="ARBA00022491"/>
    </source>
</evidence>
<dbReference type="Pfam" id="PF00440">
    <property type="entry name" value="TetR_N"/>
    <property type="match status" value="1"/>
</dbReference>
<dbReference type="PANTHER" id="PTHR30055:SF234">
    <property type="entry name" value="HTH-TYPE TRANSCRIPTIONAL REGULATOR BETI"/>
    <property type="match status" value="1"/>
</dbReference>
<reference evidence="10 11" key="1">
    <citation type="submission" date="2015-02" db="EMBL/GenBank/DDBJ databases">
        <title>Genome Sequence of Jannaschia aquimarina DSM28248, a member of the Roseobacter clade.</title>
        <authorList>
            <person name="Voget S."/>
            <person name="Daniel R."/>
        </authorList>
    </citation>
    <scope>NUCLEOTIDE SEQUENCE [LARGE SCALE GENOMIC DNA]</scope>
    <source>
        <strain evidence="10 11">GSW-M26</strain>
    </source>
</reference>
<evidence type="ECO:0000256" key="1">
    <source>
        <dbReference type="ARBA" id="ARBA00004719"/>
    </source>
</evidence>
<dbReference type="GO" id="GO:0019285">
    <property type="term" value="P:glycine betaine biosynthetic process from choline"/>
    <property type="evidence" value="ECO:0007669"/>
    <property type="project" value="UniProtKB-UniRule"/>
</dbReference>
<feature type="domain" description="HTH tetR-type" evidence="9">
    <location>
        <begin position="8"/>
        <end position="68"/>
    </location>
</feature>
<protein>
    <recommendedName>
        <fullName evidence="7">HTH-type transcriptional regulator BetI</fullName>
    </recommendedName>
</protein>
<dbReference type="SUPFAM" id="SSF46689">
    <property type="entry name" value="Homeodomain-like"/>
    <property type="match status" value="1"/>
</dbReference>
<dbReference type="InterPro" id="IPR009057">
    <property type="entry name" value="Homeodomain-like_sf"/>
</dbReference>
<dbReference type="InterPro" id="IPR023772">
    <property type="entry name" value="DNA-bd_HTH_TetR-type_CS"/>
</dbReference>
<dbReference type="AlphaFoldDB" id="A0A0D1CRV7"/>
<dbReference type="PROSITE" id="PS01081">
    <property type="entry name" value="HTH_TETR_1"/>
    <property type="match status" value="1"/>
</dbReference>
<dbReference type="NCBIfam" id="TIGR03384">
    <property type="entry name" value="betaine_BetI"/>
    <property type="match status" value="1"/>
</dbReference>
<keyword evidence="5 7" id="KW-0804">Transcription</keyword>
<dbReference type="Gene3D" id="1.10.357.10">
    <property type="entry name" value="Tetracycline Repressor, domain 2"/>
    <property type="match status" value="1"/>
</dbReference>
<sequence length="185" mass="19814">MPRKPVEAERRAALVCATIGEIAETGSAAVTVARIARRAGVSGALAHHYFGSKEAILLAAMRHILRAFGDETRGALARAETPAARLEAIVRASFAPSNFDADTVAAWLDFYVQSRTHAPTRRLLNVYQARLRSNLRHALRPLCADPEAVAEGAAALIDGVWLRAALGSGDAPDALVLDWIGRRIA</sequence>
<evidence type="ECO:0000256" key="4">
    <source>
        <dbReference type="ARBA" id="ARBA00023125"/>
    </source>
</evidence>
<comment type="caution">
    <text evidence="10">The sequence shown here is derived from an EMBL/GenBank/DDBJ whole genome shotgun (WGS) entry which is preliminary data.</text>
</comment>
<feature type="DNA-binding region" description="H-T-H motif" evidence="7 8">
    <location>
        <begin position="31"/>
        <end position="50"/>
    </location>
</feature>
<name>A0A0D1CRV7_9RHOB</name>
<dbReference type="PROSITE" id="PS50977">
    <property type="entry name" value="HTH_TETR_2"/>
    <property type="match status" value="1"/>
</dbReference>
<dbReference type="STRING" id="935700.jaqu_07310"/>
<evidence type="ECO:0000256" key="6">
    <source>
        <dbReference type="ARBA" id="ARBA00024936"/>
    </source>
</evidence>
<evidence type="ECO:0000313" key="10">
    <source>
        <dbReference type="EMBL" id="KIT17542.1"/>
    </source>
</evidence>
<dbReference type="HAMAP" id="MF_00768">
    <property type="entry name" value="HTH_type_BetI"/>
    <property type="match status" value="1"/>
</dbReference>
<evidence type="ECO:0000256" key="7">
    <source>
        <dbReference type="HAMAP-Rule" id="MF_00768"/>
    </source>
</evidence>
<evidence type="ECO:0000256" key="8">
    <source>
        <dbReference type="PROSITE-ProRule" id="PRU00335"/>
    </source>
</evidence>
<comment type="pathway">
    <text evidence="1 7">Amine and polyamine biosynthesis; betaine biosynthesis via choline pathway [regulation].</text>
</comment>
<dbReference type="Proteomes" id="UP000032232">
    <property type="component" value="Unassembled WGS sequence"/>
</dbReference>
<dbReference type="RefSeq" id="WP_043917575.1">
    <property type="nucleotide sequence ID" value="NZ_FZPF01000002.1"/>
</dbReference>
<dbReference type="PATRIC" id="fig|935700.4.peg.770"/>
<evidence type="ECO:0000256" key="5">
    <source>
        <dbReference type="ARBA" id="ARBA00023163"/>
    </source>
</evidence>
<dbReference type="NCBIfam" id="NF001978">
    <property type="entry name" value="PRK00767.1"/>
    <property type="match status" value="1"/>
</dbReference>
<dbReference type="InterPro" id="IPR036271">
    <property type="entry name" value="Tet_transcr_reg_TetR-rel_C_sf"/>
</dbReference>
<comment type="function">
    <text evidence="6">Repressor involved in the biosynthesis of the osmoprotectant glycine betaine. It represses transcription of the choline transporter BetT and the genes of BetAB involved in the synthesis of glycine betaine.</text>
</comment>
<keyword evidence="4 7" id="KW-0238">DNA-binding</keyword>
<evidence type="ECO:0000313" key="11">
    <source>
        <dbReference type="Proteomes" id="UP000032232"/>
    </source>
</evidence>
<dbReference type="GO" id="GO:0003700">
    <property type="term" value="F:DNA-binding transcription factor activity"/>
    <property type="evidence" value="ECO:0007669"/>
    <property type="project" value="UniProtKB-UniRule"/>
</dbReference>
<evidence type="ECO:0000259" key="9">
    <source>
        <dbReference type="PROSITE" id="PS50977"/>
    </source>
</evidence>
<dbReference type="InterPro" id="IPR001647">
    <property type="entry name" value="HTH_TetR"/>
</dbReference>
<proteinExistence type="inferred from homology"/>
<keyword evidence="3 7" id="KW-0805">Transcription regulation</keyword>
<accession>A0A0D1CRV7</accession>
<comment type="function">
    <text evidence="7">Repressor involved in choline regulation of the bet genes.</text>
</comment>
<dbReference type="OrthoDB" id="7618612at2"/>
<keyword evidence="2 7" id="KW-0678">Repressor</keyword>
<evidence type="ECO:0000256" key="3">
    <source>
        <dbReference type="ARBA" id="ARBA00023015"/>
    </source>
</evidence>
<keyword evidence="11" id="KW-1185">Reference proteome</keyword>
<organism evidence="10 11">
    <name type="scientific">Jannaschia aquimarina</name>
    <dbReference type="NCBI Taxonomy" id="935700"/>
    <lineage>
        <taxon>Bacteria</taxon>
        <taxon>Pseudomonadati</taxon>
        <taxon>Pseudomonadota</taxon>
        <taxon>Alphaproteobacteria</taxon>
        <taxon>Rhodobacterales</taxon>
        <taxon>Roseobacteraceae</taxon>
        <taxon>Jannaschia</taxon>
    </lineage>
</organism>